<evidence type="ECO:0000259" key="7">
    <source>
        <dbReference type="PROSITE" id="PS50112"/>
    </source>
</evidence>
<dbReference type="CDD" id="cd00082">
    <property type="entry name" value="HisKA"/>
    <property type="match status" value="1"/>
</dbReference>
<dbReference type="Gene3D" id="1.10.287.130">
    <property type="match status" value="1"/>
</dbReference>
<dbReference type="SUPFAM" id="SSF55785">
    <property type="entry name" value="PYP-like sensor domain (PAS domain)"/>
    <property type="match status" value="2"/>
</dbReference>
<dbReference type="EMBL" id="WHPF01000006">
    <property type="protein sequence ID" value="NNV55608.1"/>
    <property type="molecule type" value="Genomic_DNA"/>
</dbReference>
<gene>
    <name evidence="9" type="ORF">GD597_09070</name>
</gene>
<feature type="domain" description="PAS" evidence="7">
    <location>
        <begin position="257"/>
        <end position="303"/>
    </location>
</feature>
<keyword evidence="5" id="KW-0418">Kinase</keyword>
<dbReference type="InterPro" id="IPR036890">
    <property type="entry name" value="HATPase_C_sf"/>
</dbReference>
<feature type="domain" description="PAC" evidence="8">
    <location>
        <begin position="330"/>
        <end position="382"/>
    </location>
</feature>
<evidence type="ECO:0000256" key="2">
    <source>
        <dbReference type="ARBA" id="ARBA00012438"/>
    </source>
</evidence>
<dbReference type="InterPro" id="IPR036097">
    <property type="entry name" value="HisK_dim/P_sf"/>
</dbReference>
<dbReference type="PROSITE" id="PS50109">
    <property type="entry name" value="HIS_KIN"/>
    <property type="match status" value="1"/>
</dbReference>
<dbReference type="SMART" id="SM00086">
    <property type="entry name" value="PAC"/>
    <property type="match status" value="2"/>
</dbReference>
<dbReference type="InterPro" id="IPR035965">
    <property type="entry name" value="PAS-like_dom_sf"/>
</dbReference>
<keyword evidence="3" id="KW-0597">Phosphoprotein</keyword>
<feature type="domain" description="PAS" evidence="7">
    <location>
        <begin position="135"/>
        <end position="179"/>
    </location>
</feature>
<dbReference type="InterPro" id="IPR003594">
    <property type="entry name" value="HATPase_dom"/>
</dbReference>
<dbReference type="InterPro" id="IPR003661">
    <property type="entry name" value="HisK_dim/P_dom"/>
</dbReference>
<dbReference type="Gene3D" id="3.30.565.10">
    <property type="entry name" value="Histidine kinase-like ATPase, C-terminal domain"/>
    <property type="match status" value="1"/>
</dbReference>
<dbReference type="InterPro" id="IPR000700">
    <property type="entry name" value="PAS-assoc_C"/>
</dbReference>
<comment type="caution">
    <text evidence="9">The sequence shown here is derived from an EMBL/GenBank/DDBJ whole genome shotgun (WGS) entry which is preliminary data.</text>
</comment>
<dbReference type="InterPro" id="IPR052162">
    <property type="entry name" value="Sensor_kinase/Photoreceptor"/>
</dbReference>
<evidence type="ECO:0000259" key="6">
    <source>
        <dbReference type="PROSITE" id="PS50109"/>
    </source>
</evidence>
<evidence type="ECO:0000256" key="1">
    <source>
        <dbReference type="ARBA" id="ARBA00000085"/>
    </source>
</evidence>
<dbReference type="Gene3D" id="3.30.450.20">
    <property type="entry name" value="PAS domain"/>
    <property type="match status" value="3"/>
</dbReference>
<dbReference type="Pfam" id="PF02518">
    <property type="entry name" value="HATPase_c"/>
    <property type="match status" value="1"/>
</dbReference>
<dbReference type="PROSITE" id="PS50113">
    <property type="entry name" value="PAC"/>
    <property type="match status" value="1"/>
</dbReference>
<dbReference type="GO" id="GO:0000155">
    <property type="term" value="F:phosphorelay sensor kinase activity"/>
    <property type="evidence" value="ECO:0007669"/>
    <property type="project" value="InterPro"/>
</dbReference>
<dbReference type="AlphaFoldDB" id="A0A8J8JT80"/>
<protein>
    <recommendedName>
        <fullName evidence="2">histidine kinase</fullName>
        <ecNumber evidence="2">2.7.13.3</ecNumber>
    </recommendedName>
</protein>
<sequence length="618" mass="71094">MNDTMIDFQYLFENSAELELILSKELTILSVTNGFLSLTHTQKLQIINQPFLSFLQSKPDSESNVNLLHRQLKHAIHQQTNIQIPVATYHFKQNQFHQQFHWQITITPVVNHHKEAVIKLQIHNHVPQVSANSIDNLSLTAILDKSLNEIYIFDVFTLQFEYVNEGALKNLGYTRQEMLHLTPVHLKPKYNEASFREMLEPLKKGESDKLVIETVHKRKDNTLYDVQVHQQLISINNQLKYLSIVLDITEDKKNQITLRKLSKIVEQSPASIVITNLDGNIEYVNPAFSKLTGYTFKQAYGKNPKILKTQFTQPGTHAHMWKLIKQGKVWHGEFCNKKKNGELYWESATISPIINSQGNITHYVAVKENITERKKVEREKEKMIVDLIKTNNELDQFTFIATHNLRAPLSNLLSIVDLLKTDTIQDERTLKLITGFKESTKMLDATLNDLLKILLIKNDLDINLKPISLTEACQYAIRSISQLNNNGDIILETDFSAADTVMFYQPYLESIFHNLLTNSIRYCSPERKLHISIRSELSKKTTFVYFTDNGLGIDLEKNKDKVFGLYQRFHSHQNTKGLGLYMTKSQMVSLGGNIEVESQVNQGVTFILSFSNKHLPAL</sequence>
<dbReference type="PROSITE" id="PS50112">
    <property type="entry name" value="PAS"/>
    <property type="match status" value="2"/>
</dbReference>
<reference evidence="9" key="1">
    <citation type="submission" date="2019-10" db="EMBL/GenBank/DDBJ databases">
        <title>Draft genome sequence of Panacibacter sp. KCS-6.</title>
        <authorList>
            <person name="Yim K.J."/>
        </authorList>
    </citation>
    <scope>NUCLEOTIDE SEQUENCE</scope>
    <source>
        <strain evidence="9">KCS-6</strain>
    </source>
</reference>
<dbReference type="SMART" id="SM00091">
    <property type="entry name" value="PAS"/>
    <property type="match status" value="3"/>
</dbReference>
<dbReference type="InterPro" id="IPR000014">
    <property type="entry name" value="PAS"/>
</dbReference>
<name>A0A8J8JT80_9BACT</name>
<dbReference type="SUPFAM" id="SSF47384">
    <property type="entry name" value="Homodimeric domain of signal transducing histidine kinase"/>
    <property type="match status" value="1"/>
</dbReference>
<organism evidence="9 10">
    <name type="scientific">Limnovirga soli</name>
    <dbReference type="NCBI Taxonomy" id="2656915"/>
    <lineage>
        <taxon>Bacteria</taxon>
        <taxon>Pseudomonadati</taxon>
        <taxon>Bacteroidota</taxon>
        <taxon>Chitinophagia</taxon>
        <taxon>Chitinophagales</taxon>
        <taxon>Chitinophagaceae</taxon>
        <taxon>Limnovirga</taxon>
    </lineage>
</organism>
<evidence type="ECO:0000256" key="5">
    <source>
        <dbReference type="ARBA" id="ARBA00022777"/>
    </source>
</evidence>
<dbReference type="NCBIfam" id="TIGR00229">
    <property type="entry name" value="sensory_box"/>
    <property type="match status" value="2"/>
</dbReference>
<proteinExistence type="predicted"/>
<keyword evidence="10" id="KW-1185">Reference proteome</keyword>
<evidence type="ECO:0000259" key="8">
    <source>
        <dbReference type="PROSITE" id="PS50113"/>
    </source>
</evidence>
<dbReference type="RefSeq" id="WP_171607545.1">
    <property type="nucleotide sequence ID" value="NZ_WHPF01000006.1"/>
</dbReference>
<dbReference type="EC" id="2.7.13.3" evidence="2"/>
<dbReference type="InterPro" id="IPR005467">
    <property type="entry name" value="His_kinase_dom"/>
</dbReference>
<keyword evidence="4" id="KW-0808">Transferase</keyword>
<dbReference type="PANTHER" id="PTHR43304">
    <property type="entry name" value="PHYTOCHROME-LIKE PROTEIN CPH1"/>
    <property type="match status" value="1"/>
</dbReference>
<feature type="domain" description="Histidine kinase" evidence="6">
    <location>
        <begin position="400"/>
        <end position="614"/>
    </location>
</feature>
<dbReference type="InterPro" id="IPR001610">
    <property type="entry name" value="PAC"/>
</dbReference>
<dbReference type="SUPFAM" id="SSF55874">
    <property type="entry name" value="ATPase domain of HSP90 chaperone/DNA topoisomerase II/histidine kinase"/>
    <property type="match status" value="1"/>
</dbReference>
<evidence type="ECO:0000313" key="9">
    <source>
        <dbReference type="EMBL" id="NNV55608.1"/>
    </source>
</evidence>
<evidence type="ECO:0000313" key="10">
    <source>
        <dbReference type="Proteomes" id="UP000598971"/>
    </source>
</evidence>
<dbReference type="CDD" id="cd00130">
    <property type="entry name" value="PAS"/>
    <property type="match status" value="2"/>
</dbReference>
<evidence type="ECO:0000256" key="4">
    <source>
        <dbReference type="ARBA" id="ARBA00022679"/>
    </source>
</evidence>
<dbReference type="SMART" id="SM00387">
    <property type="entry name" value="HATPase_c"/>
    <property type="match status" value="1"/>
</dbReference>
<evidence type="ECO:0000256" key="3">
    <source>
        <dbReference type="ARBA" id="ARBA00022553"/>
    </source>
</evidence>
<dbReference type="Proteomes" id="UP000598971">
    <property type="component" value="Unassembled WGS sequence"/>
</dbReference>
<dbReference type="PANTHER" id="PTHR43304:SF1">
    <property type="entry name" value="PAC DOMAIN-CONTAINING PROTEIN"/>
    <property type="match status" value="1"/>
</dbReference>
<dbReference type="Pfam" id="PF13426">
    <property type="entry name" value="PAS_9"/>
    <property type="match status" value="3"/>
</dbReference>
<accession>A0A8J8JT80</accession>
<comment type="catalytic activity">
    <reaction evidence="1">
        <text>ATP + protein L-histidine = ADP + protein N-phospho-L-histidine.</text>
        <dbReference type="EC" id="2.7.13.3"/>
    </reaction>
</comment>